<accession>A0ACC3MR15</accession>
<name>A0ACC3MR15_9PEZI</name>
<evidence type="ECO:0000313" key="1">
    <source>
        <dbReference type="EMBL" id="KAK3701641.1"/>
    </source>
</evidence>
<gene>
    <name evidence="1" type="ORF">LTR37_015392</name>
</gene>
<sequence>MKRPTGIAILLVILIVSTGLTLGLTYAPCYASLCSEEFFPYETRVHIAVYYALLASTGCFLFLRAYNPWWHAVSTAYVTRKELPVLQKRISVGGLALSVWLIGITLATTPFWLTAEYNFWTLRADGLAWADAKVRLTVTGIIGHHTDYLLGLVLIPVSRNSVLGRVFELHQSTLLFAHKLIAYTLLAAVIAHGAAYYTFVATYGAAKDTSPKKSAFHIDNPTLNEAEMERRGYWYATTLPSGMLAFLLMALITITALPVIRRKSYNTFYYVHVISSSIIFILTSIHASTDFYFLVPGLLLWILDLGWRVSRGGAGGSRNKVIGTLESAEGGWYRITLPAGRYATSDSTAEDDVVEKQGDLDHPLQTYYLNIPSISKVQNHAFTAAKVGSAASGPVFLFQKAQPSSVKKKQKKQDNEWTWKVGAAASGLTADKTTVDSASTTPTKVEVRVEGPYIPIEASGFQTADRVVCIVGGTGLTGAYSMALWWLENRTRDARANFTLIWTVRHRETAELSEWRELEKRVSGVENMQLRLHVSFESGRMDASRTLREECSFTETLGEAVMTGRKGWVYVSGPAGLLNMAESACVDLEYELRRARRARDQSQGAFAIERLEHYVAKWEV</sequence>
<keyword evidence="2" id="KW-1185">Reference proteome</keyword>
<organism evidence="1 2">
    <name type="scientific">Vermiconidia calcicola</name>
    <dbReference type="NCBI Taxonomy" id="1690605"/>
    <lineage>
        <taxon>Eukaryota</taxon>
        <taxon>Fungi</taxon>
        <taxon>Dikarya</taxon>
        <taxon>Ascomycota</taxon>
        <taxon>Pezizomycotina</taxon>
        <taxon>Dothideomycetes</taxon>
        <taxon>Dothideomycetidae</taxon>
        <taxon>Mycosphaerellales</taxon>
        <taxon>Extremaceae</taxon>
        <taxon>Vermiconidia</taxon>
    </lineage>
</organism>
<comment type="caution">
    <text evidence="1">The sequence shown here is derived from an EMBL/GenBank/DDBJ whole genome shotgun (WGS) entry which is preliminary data.</text>
</comment>
<reference evidence="1" key="1">
    <citation type="submission" date="2023-07" db="EMBL/GenBank/DDBJ databases">
        <title>Black Yeasts Isolated from many extreme environments.</title>
        <authorList>
            <person name="Coleine C."/>
            <person name="Stajich J.E."/>
            <person name="Selbmann L."/>
        </authorList>
    </citation>
    <scope>NUCLEOTIDE SEQUENCE</scope>
    <source>
        <strain evidence="1">CCFEE 5714</strain>
    </source>
</reference>
<dbReference type="Proteomes" id="UP001281147">
    <property type="component" value="Unassembled WGS sequence"/>
</dbReference>
<proteinExistence type="predicted"/>
<protein>
    <submittedName>
        <fullName evidence="1">Uncharacterized protein</fullName>
    </submittedName>
</protein>
<evidence type="ECO:0000313" key="2">
    <source>
        <dbReference type="Proteomes" id="UP001281147"/>
    </source>
</evidence>
<dbReference type="EMBL" id="JAUTXU010000171">
    <property type="protein sequence ID" value="KAK3701641.1"/>
    <property type="molecule type" value="Genomic_DNA"/>
</dbReference>